<feature type="transmembrane region" description="Helical" evidence="7">
    <location>
        <begin position="278"/>
        <end position="300"/>
    </location>
</feature>
<evidence type="ECO:0000313" key="9">
    <source>
        <dbReference type="EMBL" id="MBU9735969.1"/>
    </source>
</evidence>
<dbReference type="GO" id="GO:0005886">
    <property type="term" value="C:plasma membrane"/>
    <property type="evidence" value="ECO:0007669"/>
    <property type="project" value="UniProtKB-SubCell"/>
</dbReference>
<dbReference type="EMBL" id="JAHQCW010000006">
    <property type="protein sequence ID" value="MBU9735969.1"/>
    <property type="molecule type" value="Genomic_DNA"/>
</dbReference>
<dbReference type="InterPro" id="IPR050250">
    <property type="entry name" value="Macrolide_Exporter_MacB"/>
</dbReference>
<evidence type="ECO:0000256" key="1">
    <source>
        <dbReference type="ARBA" id="ARBA00004651"/>
    </source>
</evidence>
<keyword evidence="3 7" id="KW-0812">Transmembrane</keyword>
<feature type="transmembrane region" description="Helical" evidence="7">
    <location>
        <begin position="445"/>
        <end position="468"/>
    </location>
</feature>
<keyword evidence="5 7" id="KW-0472">Membrane</keyword>
<evidence type="ECO:0000256" key="3">
    <source>
        <dbReference type="ARBA" id="ARBA00022692"/>
    </source>
</evidence>
<feature type="domain" description="ABC3 transporter permease C-terminal" evidence="8">
    <location>
        <begin position="286"/>
        <end position="394"/>
    </location>
</feature>
<organism evidence="9 10">
    <name type="scientific">Diplocloster agilis</name>
    <dbReference type="NCBI Taxonomy" id="2850323"/>
    <lineage>
        <taxon>Bacteria</taxon>
        <taxon>Bacillati</taxon>
        <taxon>Bacillota</taxon>
        <taxon>Clostridia</taxon>
        <taxon>Lachnospirales</taxon>
        <taxon>Lachnospiraceae</taxon>
        <taxon>Diplocloster</taxon>
    </lineage>
</organism>
<feature type="transmembrane region" description="Helical" evidence="7">
    <location>
        <begin position="714"/>
        <end position="736"/>
    </location>
</feature>
<evidence type="ECO:0000256" key="7">
    <source>
        <dbReference type="SAM" id="Phobius"/>
    </source>
</evidence>
<dbReference type="AlphaFoldDB" id="A0A949JXM6"/>
<dbReference type="RefSeq" id="WP_238720956.1">
    <property type="nucleotide sequence ID" value="NZ_JAHQCW010000006.1"/>
</dbReference>
<feature type="transmembrane region" description="Helical" evidence="7">
    <location>
        <begin position="332"/>
        <end position="354"/>
    </location>
</feature>
<feature type="transmembrane region" description="Helical" evidence="7">
    <location>
        <begin position="771"/>
        <end position="795"/>
    </location>
</feature>
<reference evidence="9" key="1">
    <citation type="submission" date="2021-06" db="EMBL/GenBank/DDBJ databases">
        <title>Description of novel taxa of the family Lachnospiraceae.</title>
        <authorList>
            <person name="Chaplin A.V."/>
            <person name="Sokolova S.R."/>
            <person name="Pikina A.P."/>
            <person name="Korzhanova M."/>
            <person name="Belova V."/>
            <person name="Korostin D."/>
            <person name="Efimov B.A."/>
        </authorList>
    </citation>
    <scope>NUCLEOTIDE SEQUENCE</scope>
    <source>
        <strain evidence="9">ASD5720</strain>
    </source>
</reference>
<dbReference type="GO" id="GO:0022857">
    <property type="term" value="F:transmembrane transporter activity"/>
    <property type="evidence" value="ECO:0007669"/>
    <property type="project" value="TreeGrafter"/>
</dbReference>
<dbReference type="PANTHER" id="PTHR30572">
    <property type="entry name" value="MEMBRANE COMPONENT OF TRANSPORTER-RELATED"/>
    <property type="match status" value="1"/>
</dbReference>
<feature type="transmembrane region" description="Helical" evidence="7">
    <location>
        <begin position="801"/>
        <end position="827"/>
    </location>
</feature>
<evidence type="ECO:0000313" key="10">
    <source>
        <dbReference type="Proteomes" id="UP000712157"/>
    </source>
</evidence>
<evidence type="ECO:0000256" key="2">
    <source>
        <dbReference type="ARBA" id="ARBA00022475"/>
    </source>
</evidence>
<proteinExistence type="inferred from homology"/>
<keyword evidence="10" id="KW-1185">Reference proteome</keyword>
<accession>A0A949JXM6</accession>
<evidence type="ECO:0000259" key="8">
    <source>
        <dbReference type="Pfam" id="PF02687"/>
    </source>
</evidence>
<sequence length="848" mass="94678">MRKVQNKKTIRRLAMRSYHAAGARNRIAVTAIALTTILFTSLFTIGSGAAYSIQRNTVRQSGGDGHAVLKYITDQEYQDIRNHPLIREISYNRIIADSVDNPEFLKRRVEMYYMDDTGRKLGFCEPSVGRTPEKENEIITDTRTLELLNVPKEIGTAVPLTYTAKGKQHTEEFTLSGYWESDPVFNVGFVIVSKAFLDSHAQMLAYEGKTEQGMAGAVNSYLMFGNTFRMEEKLRRVITESGYTTRFEEEQRESLPTDIECNVNWAYGMGEFTSFGSVTAILLGCLLILLTGYLIIYNIFQISVLRDVRFYGLLKTIGTTRRQIKKIITIQALRLCLIGIPVGLVVGYGAGAAALPLITSSMLSMDASIKPNPAIFAGAVLFSLLTVWVSTRKPGKIAAGASPVEAAGYTGIENKRKIKEKERTDGGKLWRMALSNLGRSRSRTILTVISLALSLVLLNSVVTLSRGFDMDKYLSHFMKTDGLIAHAQYFNFEYRGGDQDTVSDQAIRAVESREEFLDGGRIYYDRGILVTVKDPGVKAGDLSYIGMPMEDLQVEDGEYYASIYGMDSFNIGKLDVIEGEPDEEKLATGRYVIAGVTTDDRGKPVPENQHFHTGDRIILNNRGKIREFEVLAVNAIHTYGETTRNFDEYTFILPSGVYQEFTGSDEVMSYTFDVKPDKIQSMTEFLAAYTRNTEQEMSYETKQSYVGEFQEMQYMLLMVGGALSFLIGLIGNLNFMNSILTSILSRKREFAILTSIGMTGKQMKKLLAFEGLYYAAGTGMTALLLGILTSVFVIGRVGGSIWFFSYHFIIWPLLICIPLLFLLGVLVPAAAMRGMVKESVVERLREGE</sequence>
<evidence type="ECO:0000256" key="6">
    <source>
        <dbReference type="ARBA" id="ARBA00038076"/>
    </source>
</evidence>
<keyword evidence="4 7" id="KW-1133">Transmembrane helix</keyword>
<dbReference type="Pfam" id="PF02687">
    <property type="entry name" value="FtsX"/>
    <property type="match status" value="2"/>
</dbReference>
<feature type="domain" description="ABC3 transporter permease C-terminal" evidence="8">
    <location>
        <begin position="722"/>
        <end position="839"/>
    </location>
</feature>
<name>A0A949JXM6_9FIRM</name>
<gene>
    <name evidence="9" type="ORF">KTH89_05425</name>
</gene>
<dbReference type="InterPro" id="IPR003838">
    <property type="entry name" value="ABC3_permease_C"/>
</dbReference>
<feature type="transmembrane region" description="Helical" evidence="7">
    <location>
        <begin position="374"/>
        <end position="391"/>
    </location>
</feature>
<evidence type="ECO:0000256" key="4">
    <source>
        <dbReference type="ARBA" id="ARBA00022989"/>
    </source>
</evidence>
<keyword evidence="2" id="KW-1003">Cell membrane</keyword>
<evidence type="ECO:0000256" key="5">
    <source>
        <dbReference type="ARBA" id="ARBA00023136"/>
    </source>
</evidence>
<protein>
    <submittedName>
        <fullName evidence="9">ABC transporter permease</fullName>
    </submittedName>
</protein>
<comment type="caution">
    <text evidence="9">The sequence shown here is derived from an EMBL/GenBank/DDBJ whole genome shotgun (WGS) entry which is preliminary data.</text>
</comment>
<comment type="similarity">
    <text evidence="6">Belongs to the ABC-4 integral membrane protein family.</text>
</comment>
<dbReference type="Proteomes" id="UP000712157">
    <property type="component" value="Unassembled WGS sequence"/>
</dbReference>
<comment type="subcellular location">
    <subcellularLocation>
        <location evidence="1">Cell membrane</location>
        <topology evidence="1">Multi-pass membrane protein</topology>
    </subcellularLocation>
</comment>
<dbReference type="PANTHER" id="PTHR30572:SF4">
    <property type="entry name" value="ABC TRANSPORTER PERMEASE YTRF"/>
    <property type="match status" value="1"/>
</dbReference>